<dbReference type="Proteomes" id="UP000812440">
    <property type="component" value="Unassembled WGS sequence"/>
</dbReference>
<feature type="transmembrane region" description="Helical" evidence="10">
    <location>
        <begin position="77"/>
        <end position="99"/>
    </location>
</feature>
<dbReference type="GO" id="GO:0005262">
    <property type="term" value="F:calcium channel activity"/>
    <property type="evidence" value="ECO:0007669"/>
    <property type="project" value="InterPro"/>
</dbReference>
<reference evidence="12" key="1">
    <citation type="thesis" date="2020" institute="ProQuest LLC" country="789 East Eisenhower Parkway, Ann Arbor, MI, USA">
        <title>Comparative Genomics and Chromosome Evolution.</title>
        <authorList>
            <person name="Mudd A.B."/>
        </authorList>
    </citation>
    <scope>NUCLEOTIDE SEQUENCE</scope>
    <source>
        <strain evidence="12">Female2</strain>
        <tissue evidence="12">Blood</tissue>
    </source>
</reference>
<name>A0A8T2IHR1_9PIPI</name>
<dbReference type="GO" id="GO:0046872">
    <property type="term" value="F:metal ion binding"/>
    <property type="evidence" value="ECO:0007669"/>
    <property type="project" value="UniProtKB-KW"/>
</dbReference>
<evidence type="ECO:0000256" key="6">
    <source>
        <dbReference type="ARBA" id="ARBA00022989"/>
    </source>
</evidence>
<evidence type="ECO:0000256" key="5">
    <source>
        <dbReference type="ARBA" id="ARBA00022737"/>
    </source>
</evidence>
<keyword evidence="6 10" id="KW-1133">Transmembrane helix</keyword>
<keyword evidence="3 10" id="KW-0812">Transmembrane</keyword>
<keyword evidence="13" id="KW-1185">Reference proteome</keyword>
<sequence>MLNIQPVKELLDIKWNTHGRPYLLFLSVVYTMYIICVSFCCANRPLKHRPDNATNPRDIIVYVQKTLQESYITPQDFVRLAGEIITVIGAIIMFLLEVAQVRRVGSKSFIYHQMWTDPFHVIRLCYSCLVFVTLVLRVTSTDGEVVPMSGILVLGWGYMMYFAQGFQMLGPFTIIIQKMAVGVLIKYFCLMAMVICGYSTALYVVFQPTNSTAIGAFNNYSFSLTSTYQLFLNILNGPANYNVDLPEMYFILYTSFCVIAFLLMFNLLIAMMGDIQAAMTKKKDELWRAQILDTTIMMEKRFAKGCRCCWCNRDIKMEESPYVCVEERRWHPLSLMEGRGNDEDPETETTENKSHNAPITSLQVLPLPPVLVNVVGRVGELKEENEVQREKVYQI</sequence>
<organism evidence="12 13">
    <name type="scientific">Hymenochirus boettgeri</name>
    <name type="common">Congo dwarf clawed frog</name>
    <dbReference type="NCBI Taxonomy" id="247094"/>
    <lineage>
        <taxon>Eukaryota</taxon>
        <taxon>Metazoa</taxon>
        <taxon>Chordata</taxon>
        <taxon>Craniata</taxon>
        <taxon>Vertebrata</taxon>
        <taxon>Euteleostomi</taxon>
        <taxon>Amphibia</taxon>
        <taxon>Batrachia</taxon>
        <taxon>Anura</taxon>
        <taxon>Pipoidea</taxon>
        <taxon>Pipidae</taxon>
        <taxon>Pipinae</taxon>
        <taxon>Hymenochirus</taxon>
    </lineage>
</organism>
<dbReference type="PANTHER" id="PTHR10582">
    <property type="entry name" value="TRANSIENT RECEPTOR POTENTIAL ION CHANNEL PROTEIN"/>
    <property type="match status" value="1"/>
</dbReference>
<protein>
    <recommendedName>
        <fullName evidence="11">Ion transport domain-containing protein</fullName>
    </recommendedName>
</protein>
<evidence type="ECO:0000259" key="11">
    <source>
        <dbReference type="Pfam" id="PF00520"/>
    </source>
</evidence>
<keyword evidence="8 10" id="KW-0472">Membrane</keyword>
<dbReference type="PANTHER" id="PTHR10582:SF40">
    <property type="entry name" value="TRANSIENT RECEPTOR POTENTIAL CATION CHANNEL SUBFAMILY V MEMBER 6 ISOFORM X1"/>
    <property type="match status" value="1"/>
</dbReference>
<gene>
    <name evidence="12" type="ORF">GDO86_019249</name>
</gene>
<evidence type="ECO:0000256" key="2">
    <source>
        <dbReference type="ARBA" id="ARBA00022553"/>
    </source>
</evidence>
<dbReference type="Pfam" id="PF00520">
    <property type="entry name" value="Ion_trans"/>
    <property type="match status" value="1"/>
</dbReference>
<evidence type="ECO:0000313" key="12">
    <source>
        <dbReference type="EMBL" id="KAG8431207.1"/>
    </source>
</evidence>
<keyword evidence="5" id="KW-0677">Repeat</keyword>
<dbReference type="InterPro" id="IPR005821">
    <property type="entry name" value="Ion_trans_dom"/>
</dbReference>
<proteinExistence type="predicted"/>
<feature type="region of interest" description="Disordered" evidence="9">
    <location>
        <begin position="335"/>
        <end position="359"/>
    </location>
</feature>
<accession>A0A8T2IHR1</accession>
<keyword evidence="4" id="KW-0479">Metal-binding</keyword>
<dbReference type="GO" id="GO:0098703">
    <property type="term" value="P:calcium ion import across plasma membrane"/>
    <property type="evidence" value="ECO:0007669"/>
    <property type="project" value="TreeGrafter"/>
</dbReference>
<feature type="transmembrane region" description="Helical" evidence="10">
    <location>
        <begin position="21"/>
        <end position="46"/>
    </location>
</feature>
<dbReference type="InterPro" id="IPR008344">
    <property type="entry name" value="TRPV5/TRPV6"/>
</dbReference>
<keyword evidence="7" id="KW-0040">ANK repeat</keyword>
<keyword evidence="2" id="KW-0597">Phosphoprotein</keyword>
<evidence type="ECO:0000256" key="8">
    <source>
        <dbReference type="ARBA" id="ARBA00023136"/>
    </source>
</evidence>
<dbReference type="OrthoDB" id="533508at2759"/>
<feature type="domain" description="Ion transport" evidence="11">
    <location>
        <begin position="81"/>
        <end position="283"/>
    </location>
</feature>
<evidence type="ECO:0000256" key="10">
    <source>
        <dbReference type="SAM" id="Phobius"/>
    </source>
</evidence>
<dbReference type="AlphaFoldDB" id="A0A8T2IHR1"/>
<dbReference type="EMBL" id="JAACNH010000300">
    <property type="protein sequence ID" value="KAG8431207.1"/>
    <property type="molecule type" value="Genomic_DNA"/>
</dbReference>
<feature type="transmembrane region" description="Helical" evidence="10">
    <location>
        <begin position="184"/>
        <end position="206"/>
    </location>
</feature>
<comment type="subcellular location">
    <subcellularLocation>
        <location evidence="1">Membrane</location>
        <topology evidence="1">Multi-pass membrane protein</topology>
    </subcellularLocation>
</comment>
<evidence type="ECO:0000256" key="1">
    <source>
        <dbReference type="ARBA" id="ARBA00004141"/>
    </source>
</evidence>
<comment type="caution">
    <text evidence="12">The sequence shown here is derived from an EMBL/GenBank/DDBJ whole genome shotgun (WGS) entry which is preliminary data.</text>
</comment>
<feature type="transmembrane region" description="Helical" evidence="10">
    <location>
        <begin position="120"/>
        <end position="139"/>
    </location>
</feature>
<evidence type="ECO:0000256" key="7">
    <source>
        <dbReference type="ARBA" id="ARBA00023043"/>
    </source>
</evidence>
<evidence type="ECO:0000256" key="3">
    <source>
        <dbReference type="ARBA" id="ARBA00022692"/>
    </source>
</evidence>
<evidence type="ECO:0000256" key="9">
    <source>
        <dbReference type="SAM" id="MobiDB-lite"/>
    </source>
</evidence>
<dbReference type="InterPro" id="IPR024862">
    <property type="entry name" value="TRPV"/>
</dbReference>
<evidence type="ECO:0000313" key="13">
    <source>
        <dbReference type="Proteomes" id="UP000812440"/>
    </source>
</evidence>
<feature type="transmembrane region" description="Helical" evidence="10">
    <location>
        <begin position="250"/>
        <end position="273"/>
    </location>
</feature>
<evidence type="ECO:0000256" key="4">
    <source>
        <dbReference type="ARBA" id="ARBA00022723"/>
    </source>
</evidence>
<dbReference type="GO" id="GO:0005886">
    <property type="term" value="C:plasma membrane"/>
    <property type="evidence" value="ECO:0007669"/>
    <property type="project" value="TreeGrafter"/>
</dbReference>
<dbReference type="PRINTS" id="PR01765">
    <property type="entry name" value="ECACCHANNEL"/>
</dbReference>